<dbReference type="AlphaFoldDB" id="A0A835IX99"/>
<name>A0A835IX99_9MAGN</name>
<dbReference type="PANTHER" id="PTHR37181">
    <property type="entry name" value="F6A14.6 PROTEIN"/>
    <property type="match status" value="1"/>
</dbReference>
<dbReference type="OrthoDB" id="783877at2759"/>
<gene>
    <name evidence="1" type="ORF">IFM89_023436</name>
</gene>
<comment type="caution">
    <text evidence="1">The sequence shown here is derived from an EMBL/GenBank/DDBJ whole genome shotgun (WGS) entry which is preliminary data.</text>
</comment>
<evidence type="ECO:0000313" key="2">
    <source>
        <dbReference type="Proteomes" id="UP000631114"/>
    </source>
</evidence>
<dbReference type="EMBL" id="JADFTS010000001">
    <property type="protein sequence ID" value="KAF9625500.1"/>
    <property type="molecule type" value="Genomic_DNA"/>
</dbReference>
<organism evidence="1 2">
    <name type="scientific">Coptis chinensis</name>
    <dbReference type="NCBI Taxonomy" id="261450"/>
    <lineage>
        <taxon>Eukaryota</taxon>
        <taxon>Viridiplantae</taxon>
        <taxon>Streptophyta</taxon>
        <taxon>Embryophyta</taxon>
        <taxon>Tracheophyta</taxon>
        <taxon>Spermatophyta</taxon>
        <taxon>Magnoliopsida</taxon>
        <taxon>Ranunculales</taxon>
        <taxon>Ranunculaceae</taxon>
        <taxon>Coptidoideae</taxon>
        <taxon>Coptis</taxon>
    </lineage>
</organism>
<sequence>MTLLEIISKASNTQKPQTPNSTHPIIFNSEPIFSTLQPSSSEQLNNTSSLIKPIQGWKVTQTDEETIKKTTLFCKKLKRKLKNTTSFTKDEFLDLFTSFLEKNRKSVSLNDTKLLVRKMGFFISPDISSLVIEGCFVFEDWGLLEILISEGVVGRNVSVSGDLIERLIEKKRTDLLCVCVKHFKGIQGFGIRSLLKYFISPPKGAGVAMGNVRKEWEREALLAIEKASDESLAGEKLSLAKQASILLMVAYDEFTSAELCLHYLFASSEVDELTLSYALSGLDGSDMLKLIRYFGKWVRKYKKFTQAGPCPSAASVLGLGLCDWVPSLEAVVKYLGLVLDEQFSSLVLYAEFHDELRSLQEDVDSLALETRFCCSLVGVVENLKLEIGLH</sequence>
<evidence type="ECO:0000313" key="1">
    <source>
        <dbReference type="EMBL" id="KAF9625500.1"/>
    </source>
</evidence>
<accession>A0A835IX99</accession>
<dbReference type="PANTHER" id="PTHR37181:SF1">
    <property type="entry name" value="F6A14.6 PROTEIN"/>
    <property type="match status" value="1"/>
</dbReference>
<keyword evidence="2" id="KW-1185">Reference proteome</keyword>
<dbReference type="Proteomes" id="UP000631114">
    <property type="component" value="Unassembled WGS sequence"/>
</dbReference>
<reference evidence="1 2" key="1">
    <citation type="submission" date="2020-10" db="EMBL/GenBank/DDBJ databases">
        <title>The Coptis chinensis genome and diversification of protoberbering-type alkaloids.</title>
        <authorList>
            <person name="Wang B."/>
            <person name="Shu S."/>
            <person name="Song C."/>
            <person name="Liu Y."/>
        </authorList>
    </citation>
    <scope>NUCLEOTIDE SEQUENCE [LARGE SCALE GENOMIC DNA]</scope>
    <source>
        <strain evidence="1">HL-2020</strain>
        <tissue evidence="1">Leaf</tissue>
    </source>
</reference>
<protein>
    <submittedName>
        <fullName evidence="1">Uncharacterized protein</fullName>
    </submittedName>
</protein>
<proteinExistence type="predicted"/>